<evidence type="ECO:0000256" key="2">
    <source>
        <dbReference type="ARBA" id="ARBA00022741"/>
    </source>
</evidence>
<name>A0A9D2RGA1_9FIRM</name>
<dbReference type="Gene3D" id="1.10.10.160">
    <property type="match status" value="1"/>
</dbReference>
<evidence type="ECO:0000256" key="5">
    <source>
        <dbReference type="ARBA" id="ARBA00022840"/>
    </source>
</evidence>
<keyword evidence="7" id="KW-0413">Isomerase</keyword>
<comment type="catalytic activity">
    <reaction evidence="8">
        <text>Couples ATP hydrolysis with the unwinding of duplex DNA by translocating in the 3'-5' direction.</text>
        <dbReference type="EC" id="5.6.2.4"/>
    </reaction>
</comment>
<comment type="caution">
    <text evidence="14">The sequence shown here is derived from an EMBL/GenBank/DDBJ whole genome shotgun (WGS) entry which is preliminary data.</text>
</comment>
<reference evidence="14" key="2">
    <citation type="submission" date="2021-04" db="EMBL/GenBank/DDBJ databases">
        <authorList>
            <person name="Gilroy R."/>
        </authorList>
    </citation>
    <scope>NUCLEOTIDE SEQUENCE</scope>
    <source>
        <strain evidence="14">ChiBcec15-3976</strain>
    </source>
</reference>
<dbReference type="AlphaFoldDB" id="A0A9D2RGA1"/>
<dbReference type="PANTHER" id="PTHR11070:SF2">
    <property type="entry name" value="ATP-DEPENDENT DNA HELICASE SRS2"/>
    <property type="match status" value="1"/>
</dbReference>
<dbReference type="EC" id="5.6.2.4" evidence="9"/>
<dbReference type="GO" id="GO:0016787">
    <property type="term" value="F:hydrolase activity"/>
    <property type="evidence" value="ECO:0007669"/>
    <property type="project" value="UniProtKB-UniRule"/>
</dbReference>
<dbReference type="GO" id="GO:0000725">
    <property type="term" value="P:recombinational repair"/>
    <property type="evidence" value="ECO:0007669"/>
    <property type="project" value="TreeGrafter"/>
</dbReference>
<evidence type="ECO:0000256" key="7">
    <source>
        <dbReference type="ARBA" id="ARBA00023235"/>
    </source>
</evidence>
<comment type="similarity">
    <text evidence="1">Belongs to the helicase family. UvrD subfamily.</text>
</comment>
<evidence type="ECO:0000256" key="8">
    <source>
        <dbReference type="ARBA" id="ARBA00034617"/>
    </source>
</evidence>
<dbReference type="Gene3D" id="3.40.50.300">
    <property type="entry name" value="P-loop containing nucleotide triphosphate hydrolases"/>
    <property type="match status" value="2"/>
</dbReference>
<dbReference type="CDD" id="cd17932">
    <property type="entry name" value="DEXQc_UvrD"/>
    <property type="match status" value="1"/>
</dbReference>
<evidence type="ECO:0000259" key="13">
    <source>
        <dbReference type="PROSITE" id="PS51217"/>
    </source>
</evidence>
<evidence type="ECO:0000256" key="6">
    <source>
        <dbReference type="ARBA" id="ARBA00023125"/>
    </source>
</evidence>
<keyword evidence="3 11" id="KW-0378">Hydrolase</keyword>
<reference evidence="14" key="1">
    <citation type="journal article" date="2021" name="PeerJ">
        <title>Extensive microbial diversity within the chicken gut microbiome revealed by metagenomics and culture.</title>
        <authorList>
            <person name="Gilroy R."/>
            <person name="Ravi A."/>
            <person name="Getino M."/>
            <person name="Pursley I."/>
            <person name="Horton D.L."/>
            <person name="Alikhan N.F."/>
            <person name="Baker D."/>
            <person name="Gharbi K."/>
            <person name="Hall N."/>
            <person name="Watson M."/>
            <person name="Adriaenssens E.M."/>
            <person name="Foster-Nyarko E."/>
            <person name="Jarju S."/>
            <person name="Secka A."/>
            <person name="Antonio M."/>
            <person name="Oren A."/>
            <person name="Chaudhuri R.R."/>
            <person name="La Ragione R."/>
            <person name="Hildebrand F."/>
            <person name="Pallen M.J."/>
        </authorList>
    </citation>
    <scope>NUCLEOTIDE SEQUENCE</scope>
    <source>
        <strain evidence="14">ChiBcec15-3976</strain>
    </source>
</reference>
<dbReference type="GO" id="GO:0003677">
    <property type="term" value="F:DNA binding"/>
    <property type="evidence" value="ECO:0007669"/>
    <property type="project" value="UniProtKB-KW"/>
</dbReference>
<dbReference type="SUPFAM" id="SSF52540">
    <property type="entry name" value="P-loop containing nucleoside triphosphate hydrolases"/>
    <property type="match status" value="1"/>
</dbReference>
<dbReference type="PROSITE" id="PS51217">
    <property type="entry name" value="UVRD_HELICASE_CTER"/>
    <property type="match status" value="1"/>
</dbReference>
<dbReference type="InterPro" id="IPR014016">
    <property type="entry name" value="UvrD-like_ATP-bd"/>
</dbReference>
<evidence type="ECO:0000256" key="1">
    <source>
        <dbReference type="ARBA" id="ARBA00009922"/>
    </source>
</evidence>
<feature type="binding site" evidence="11">
    <location>
        <begin position="22"/>
        <end position="29"/>
    </location>
    <ligand>
        <name>ATP</name>
        <dbReference type="ChEBI" id="CHEBI:30616"/>
    </ligand>
</feature>
<accession>A0A9D2RGA1</accession>
<dbReference type="InterPro" id="IPR014017">
    <property type="entry name" value="DNA_helicase_UvrD-like_C"/>
</dbReference>
<dbReference type="EMBL" id="DWUU01000059">
    <property type="protein sequence ID" value="HJD43285.1"/>
    <property type="molecule type" value="Genomic_DNA"/>
</dbReference>
<dbReference type="InterPro" id="IPR000212">
    <property type="entry name" value="DNA_helicase_UvrD/REP"/>
</dbReference>
<sequence length="611" mass="71231">MRFNQEQMKAVCYRTGPCQVLAGPGSGKTLTIVNRIRYLIEECNIRPEEILVVTFTRYAAAEMKSRLCALMGRTSVPVTAGTFHGIFYGILKWAYRISSQNILSEEEKYQILRLVINSRDADAQDETDFLRDLAEEIGRVKNGRIPVEEYVSDKCAPERFRQIYREYEEKRKSLRKLDFDDMLTTCYELFASRPDVLKLWQQKFRYILVDEFQDINRVQYDVIRMLAQPENNLFVVGDDDQAIYGFRGAAPELMFCFRKDYPDAEQIILGTNYRSTGNIVRNSLKVIGNNEQRYSKDLEAARDSGACLHIQELKDPNEEAQYAADEIEGYIRQGIPAEKIAVLFRIHTDARPLAEELVRRRIPFRMRERLPNLYEHFIAQDLQAYIRLSLGRGSRTDFLRVMNRPKRYIGRDSLSGEGVSFEAVRTFYSDKDWMMDRVDQFEWDIKMIARMAPYAAIQYIKKKIGYDDFLKDYAYTSGIPRADLNEVLLEIEEAAKPYASGEEWLAHIREYTEMLRMKEKERNHSEEGVRLMTLHAAKGLEFASVLIIGANEGRMPYQKAKTDAQIEEERRLFYVGMTRAMDELKICYVKTKNGKEMSPSRFVEELLENTD</sequence>
<dbReference type="Gene3D" id="1.10.486.10">
    <property type="entry name" value="PCRA, domain 4"/>
    <property type="match status" value="1"/>
</dbReference>
<evidence type="ECO:0000313" key="15">
    <source>
        <dbReference type="Proteomes" id="UP000823909"/>
    </source>
</evidence>
<dbReference type="Pfam" id="PF00580">
    <property type="entry name" value="UvrD-helicase"/>
    <property type="match status" value="1"/>
</dbReference>
<evidence type="ECO:0000256" key="11">
    <source>
        <dbReference type="PROSITE-ProRule" id="PRU00560"/>
    </source>
</evidence>
<comment type="catalytic activity">
    <reaction evidence="10">
        <text>ATP + H2O = ADP + phosphate + H(+)</text>
        <dbReference type="Rhea" id="RHEA:13065"/>
        <dbReference type="ChEBI" id="CHEBI:15377"/>
        <dbReference type="ChEBI" id="CHEBI:15378"/>
        <dbReference type="ChEBI" id="CHEBI:30616"/>
        <dbReference type="ChEBI" id="CHEBI:43474"/>
        <dbReference type="ChEBI" id="CHEBI:456216"/>
        <dbReference type="EC" id="5.6.2.4"/>
    </reaction>
</comment>
<dbReference type="InterPro" id="IPR013986">
    <property type="entry name" value="DExx_box_DNA_helicase_dom_sf"/>
</dbReference>
<proteinExistence type="inferred from homology"/>
<dbReference type="InterPro" id="IPR027417">
    <property type="entry name" value="P-loop_NTPase"/>
</dbReference>
<keyword evidence="5 11" id="KW-0067">ATP-binding</keyword>
<evidence type="ECO:0000256" key="3">
    <source>
        <dbReference type="ARBA" id="ARBA00022801"/>
    </source>
</evidence>
<keyword evidence="6" id="KW-0238">DNA-binding</keyword>
<keyword evidence="2 11" id="KW-0547">Nucleotide-binding</keyword>
<gene>
    <name evidence="14" type="ORF">H9910_09870</name>
</gene>
<organism evidence="14 15">
    <name type="scientific">Candidatus Mediterraneibacter quadrami</name>
    <dbReference type="NCBI Taxonomy" id="2838684"/>
    <lineage>
        <taxon>Bacteria</taxon>
        <taxon>Bacillati</taxon>
        <taxon>Bacillota</taxon>
        <taxon>Clostridia</taxon>
        <taxon>Lachnospirales</taxon>
        <taxon>Lachnospiraceae</taxon>
        <taxon>Mediterraneibacter</taxon>
    </lineage>
</organism>
<dbReference type="GO" id="GO:0043138">
    <property type="term" value="F:3'-5' DNA helicase activity"/>
    <property type="evidence" value="ECO:0007669"/>
    <property type="project" value="UniProtKB-EC"/>
</dbReference>
<dbReference type="Pfam" id="PF13361">
    <property type="entry name" value="UvrD_C"/>
    <property type="match status" value="2"/>
</dbReference>
<dbReference type="PANTHER" id="PTHR11070">
    <property type="entry name" value="UVRD / RECB / PCRA DNA HELICASE FAMILY MEMBER"/>
    <property type="match status" value="1"/>
</dbReference>
<feature type="domain" description="UvrD-like helicase ATP-binding" evidence="12">
    <location>
        <begin position="1"/>
        <end position="276"/>
    </location>
</feature>
<evidence type="ECO:0000256" key="9">
    <source>
        <dbReference type="ARBA" id="ARBA00034808"/>
    </source>
</evidence>
<dbReference type="Proteomes" id="UP000823909">
    <property type="component" value="Unassembled WGS sequence"/>
</dbReference>
<evidence type="ECO:0000259" key="12">
    <source>
        <dbReference type="PROSITE" id="PS51198"/>
    </source>
</evidence>
<protein>
    <recommendedName>
        <fullName evidence="9">DNA 3'-5' helicase</fullName>
        <ecNumber evidence="9">5.6.2.4</ecNumber>
    </recommendedName>
</protein>
<dbReference type="GO" id="GO:0005524">
    <property type="term" value="F:ATP binding"/>
    <property type="evidence" value="ECO:0007669"/>
    <property type="project" value="UniProtKB-UniRule"/>
</dbReference>
<evidence type="ECO:0000256" key="4">
    <source>
        <dbReference type="ARBA" id="ARBA00022806"/>
    </source>
</evidence>
<dbReference type="PROSITE" id="PS51198">
    <property type="entry name" value="UVRD_HELICASE_ATP_BIND"/>
    <property type="match status" value="1"/>
</dbReference>
<evidence type="ECO:0000256" key="10">
    <source>
        <dbReference type="ARBA" id="ARBA00048988"/>
    </source>
</evidence>
<evidence type="ECO:0000313" key="14">
    <source>
        <dbReference type="EMBL" id="HJD43285.1"/>
    </source>
</evidence>
<feature type="domain" description="UvrD-like helicase C-terminal" evidence="13">
    <location>
        <begin position="277"/>
        <end position="539"/>
    </location>
</feature>
<keyword evidence="4 11" id="KW-0347">Helicase</keyword>